<dbReference type="AlphaFoldDB" id="A0A2J6QM92"/>
<name>A0A2J6QM92_9HELO</name>
<proteinExistence type="predicted"/>
<dbReference type="Proteomes" id="UP000235672">
    <property type="component" value="Unassembled WGS sequence"/>
</dbReference>
<reference evidence="2 3" key="1">
    <citation type="submission" date="2016-05" db="EMBL/GenBank/DDBJ databases">
        <title>A degradative enzymes factory behind the ericoid mycorrhizal symbiosis.</title>
        <authorList>
            <consortium name="DOE Joint Genome Institute"/>
            <person name="Martino E."/>
            <person name="Morin E."/>
            <person name="Grelet G."/>
            <person name="Kuo A."/>
            <person name="Kohler A."/>
            <person name="Daghino S."/>
            <person name="Barry K."/>
            <person name="Choi C."/>
            <person name="Cichocki N."/>
            <person name="Clum A."/>
            <person name="Copeland A."/>
            <person name="Hainaut M."/>
            <person name="Haridas S."/>
            <person name="Labutti K."/>
            <person name="Lindquist E."/>
            <person name="Lipzen A."/>
            <person name="Khouja H.-R."/>
            <person name="Murat C."/>
            <person name="Ohm R."/>
            <person name="Olson A."/>
            <person name="Spatafora J."/>
            <person name="Veneault-Fourrey C."/>
            <person name="Henrissat B."/>
            <person name="Grigoriev I."/>
            <person name="Martin F."/>
            <person name="Perotto S."/>
        </authorList>
    </citation>
    <scope>NUCLEOTIDE SEQUENCE [LARGE SCALE GENOMIC DNA]</scope>
    <source>
        <strain evidence="2 3">UAMH 7357</strain>
    </source>
</reference>
<sequence length="241" mass="26933">MAPNKNPTGLPSVPPGQRDPLPSRISFLQSANSSFPPYLRVPLKQNSASAPKPSPSCQITVLAPGFRTVPHWTHYVGTCGRSLSCRPFRREDLDQFRAGSTRTRDTDTHRNHILQQRSYELSNQPTLPLKLLLLLYSRSSPLEQQADHVCPLPSQLTNQSQKEETRQDKQLDRPNLNKARANSFPLRFSSLAPVPISLQMPFINHATIQAKLSNEPADPTAPFPFAGVYQIWTLRIVGVPV</sequence>
<accession>A0A2J6QM92</accession>
<feature type="compositionally biased region" description="Basic and acidic residues" evidence="1">
    <location>
        <begin position="161"/>
        <end position="172"/>
    </location>
</feature>
<evidence type="ECO:0000256" key="1">
    <source>
        <dbReference type="SAM" id="MobiDB-lite"/>
    </source>
</evidence>
<feature type="region of interest" description="Disordered" evidence="1">
    <location>
        <begin position="1"/>
        <end position="24"/>
    </location>
</feature>
<keyword evidence="3" id="KW-1185">Reference proteome</keyword>
<feature type="region of interest" description="Disordered" evidence="1">
    <location>
        <begin position="151"/>
        <end position="176"/>
    </location>
</feature>
<protein>
    <submittedName>
        <fullName evidence="2">Uncharacterized protein</fullName>
    </submittedName>
</protein>
<evidence type="ECO:0000313" key="2">
    <source>
        <dbReference type="EMBL" id="PMD27376.1"/>
    </source>
</evidence>
<organism evidence="2 3">
    <name type="scientific">Hyaloscypha hepaticicola</name>
    <dbReference type="NCBI Taxonomy" id="2082293"/>
    <lineage>
        <taxon>Eukaryota</taxon>
        <taxon>Fungi</taxon>
        <taxon>Dikarya</taxon>
        <taxon>Ascomycota</taxon>
        <taxon>Pezizomycotina</taxon>
        <taxon>Leotiomycetes</taxon>
        <taxon>Helotiales</taxon>
        <taxon>Hyaloscyphaceae</taxon>
        <taxon>Hyaloscypha</taxon>
    </lineage>
</organism>
<evidence type="ECO:0000313" key="3">
    <source>
        <dbReference type="Proteomes" id="UP000235672"/>
    </source>
</evidence>
<dbReference type="EMBL" id="KZ613466">
    <property type="protein sequence ID" value="PMD27376.1"/>
    <property type="molecule type" value="Genomic_DNA"/>
</dbReference>
<gene>
    <name evidence="2" type="ORF">NA56DRAFT_697554</name>
</gene>